<keyword evidence="2" id="KW-0677">Repeat</keyword>
<dbReference type="InterPro" id="IPR051242">
    <property type="entry name" value="WD-EF-hand_domain"/>
</dbReference>
<dbReference type="CDD" id="cd00200">
    <property type="entry name" value="WD40"/>
    <property type="match status" value="1"/>
</dbReference>
<dbReference type="Gene3D" id="1.10.238.10">
    <property type="entry name" value="EF-hand"/>
    <property type="match status" value="1"/>
</dbReference>
<dbReference type="InterPro" id="IPR002048">
    <property type="entry name" value="EF_hand_dom"/>
</dbReference>
<dbReference type="EMBL" id="FNXT01001320">
    <property type="protein sequence ID" value="SZX78441.1"/>
    <property type="molecule type" value="Genomic_DNA"/>
</dbReference>
<evidence type="ECO:0000256" key="2">
    <source>
        <dbReference type="ARBA" id="ARBA00022737"/>
    </source>
</evidence>
<feature type="region of interest" description="Disordered" evidence="5">
    <location>
        <begin position="712"/>
        <end position="732"/>
    </location>
</feature>
<dbReference type="Gene3D" id="2.130.10.10">
    <property type="entry name" value="YVTN repeat-like/Quinoprotein amine dehydrogenase"/>
    <property type="match status" value="4"/>
</dbReference>
<feature type="domain" description="EF-hand" evidence="6">
    <location>
        <begin position="49"/>
        <end position="84"/>
    </location>
</feature>
<dbReference type="GO" id="GO:0005509">
    <property type="term" value="F:calcium ion binding"/>
    <property type="evidence" value="ECO:0007669"/>
    <property type="project" value="InterPro"/>
</dbReference>
<dbReference type="SUPFAM" id="SSF47473">
    <property type="entry name" value="EF-hand"/>
    <property type="match status" value="1"/>
</dbReference>
<feature type="domain" description="EF-hand" evidence="6">
    <location>
        <begin position="12"/>
        <end position="47"/>
    </location>
</feature>
<dbReference type="Pfam" id="PF00400">
    <property type="entry name" value="WD40"/>
    <property type="match status" value="2"/>
</dbReference>
<dbReference type="PANTHER" id="PTHR44324:SF4">
    <property type="entry name" value="WD40 REPEAT DOMAIN 95"/>
    <property type="match status" value="1"/>
</dbReference>
<dbReference type="InterPro" id="IPR001680">
    <property type="entry name" value="WD40_rpt"/>
</dbReference>
<dbReference type="PROSITE" id="PS00018">
    <property type="entry name" value="EF_HAND_1"/>
    <property type="match status" value="2"/>
</dbReference>
<keyword evidence="8" id="KW-1185">Reference proteome</keyword>
<dbReference type="InterPro" id="IPR059141">
    <property type="entry name" value="Beta-prop_Nup120_160"/>
</dbReference>
<evidence type="ECO:0000256" key="5">
    <source>
        <dbReference type="SAM" id="MobiDB-lite"/>
    </source>
</evidence>
<dbReference type="Pfam" id="PF13499">
    <property type="entry name" value="EF-hand_7"/>
    <property type="match status" value="1"/>
</dbReference>
<dbReference type="STRING" id="3088.A0A383WM11"/>
<feature type="region of interest" description="Disordered" evidence="5">
    <location>
        <begin position="1071"/>
        <end position="1111"/>
    </location>
</feature>
<evidence type="ECO:0000313" key="8">
    <source>
        <dbReference type="Proteomes" id="UP000256970"/>
    </source>
</evidence>
<dbReference type="AlphaFoldDB" id="A0A383WM11"/>
<feature type="compositionally biased region" description="Low complexity" evidence="5">
    <location>
        <begin position="1079"/>
        <end position="1099"/>
    </location>
</feature>
<dbReference type="InterPro" id="IPR018247">
    <property type="entry name" value="EF_Hand_1_Ca_BS"/>
</dbReference>
<dbReference type="SUPFAM" id="SSF50978">
    <property type="entry name" value="WD40 repeat-like"/>
    <property type="match status" value="2"/>
</dbReference>
<evidence type="ECO:0000256" key="4">
    <source>
        <dbReference type="PROSITE-ProRule" id="PRU00221"/>
    </source>
</evidence>
<dbReference type="Proteomes" id="UP000256970">
    <property type="component" value="Unassembled WGS sequence"/>
</dbReference>
<feature type="repeat" description="WD" evidence="4">
    <location>
        <begin position="338"/>
        <end position="379"/>
    </location>
</feature>
<dbReference type="CDD" id="cd00051">
    <property type="entry name" value="EFh"/>
    <property type="match status" value="1"/>
</dbReference>
<evidence type="ECO:0000256" key="1">
    <source>
        <dbReference type="ARBA" id="ARBA00022574"/>
    </source>
</evidence>
<dbReference type="SMART" id="SM00054">
    <property type="entry name" value="EFh"/>
    <property type="match status" value="2"/>
</dbReference>
<sequence>MAEADEDEINLESLKLLKEIFEAADEDGSGELDIDEFCAKLGPHLGVNLKRQQVAQLFMKIDADAGGTVDWDEFTNYMFLEKAQAAAGDSAADNWRLFPADFRNKNEASAYHHEQVDRLYFCGAIDKYISCGRDGSFRLWNAADLKHVKTVNNGSSWITDCLYLPLSRKMVFTTMDRAITYYDINRGSYDLTGRVYASGPMGVPLSLHVLSGDAGERVVYGDTTGATVLLLCGSRELPARDLISTDNHKDYIYLHKEHSDWVTQVRWIPEVGLVSASLDATIKTFDINRERITHTCSHHAKGVHAFVWCKAYSCFASCGLERDVTVWHGTTGRKIGDLRGHTSSVCSIALDDSLNHVFTLSIDKSIKVWDLRNHRCLQTINEDDWVRHDDSQPSCIMYDSSRRRLVTAFHRPYVWQHKVITQDRTGHREPVRGALYNAVFGVVVSVDEGGTVCVWNLQDGCRSGRFTGGHGASRVTAISFDKKQRRLVTAANDGSIKMWNFNNGSMLRSFAHDQEPLEVSEVLFERDEKRGSDTLYAAGWNAKVFVWEDADEDVVTTYKIYKGHQEDIQCMAAYPRRQLLATGDYQGRINIWGLFTGERKSWLSHRAERYETGVEKLLWLPAFSPAQRAATASAAAALTASAASLASASADASSFFVGLGQQQQQQQQQQKQQINQGLRQQQQQLVGGVAPVIVPSTMSVASELSLADDIGSHAQQQPQRRQQQQQQQCPSIAVDSAATAAGQAAAVAGDSSSCTPRAAGAAAAAEGELDVADEEPDALLLLSAGGDGMLRVWLMNHLAQGQMLCTLPGAQGLLDVVTAACVDEQASCVVLGDSAGHIRVYDISAGIDASSSAAASASFKQRAHWQAHDAGVSSVDYVPARPFANSSCGANGSSMVQPLIVSAGRDSNVAVWTLDGGCVGLCGEHAWDLDRQDTWQDAAGQQQRPPRPEAEGMFLKPSDSQMQQDGGAAAAGSPHRTSGAGSSRAAAAAARRSSHNRTGLELGRGAPGQLAAAGGDPGGLSMATLVLQGRKQKTRESMVARPEQPHCQLKVHGLDDVEATAGEILKAAADKRKAKARHLSSSVSGGSHMSSWSGLSHGSRPGGFNWRQQHS</sequence>
<dbReference type="PANTHER" id="PTHR44324">
    <property type="entry name" value="WD40 REPEAT DOMAIN 95"/>
    <property type="match status" value="1"/>
</dbReference>
<accession>A0A383WM11</accession>
<keyword evidence="3" id="KW-0106">Calcium</keyword>
<organism evidence="7 8">
    <name type="scientific">Tetradesmus obliquus</name>
    <name type="common">Green alga</name>
    <name type="synonym">Acutodesmus obliquus</name>
    <dbReference type="NCBI Taxonomy" id="3088"/>
    <lineage>
        <taxon>Eukaryota</taxon>
        <taxon>Viridiplantae</taxon>
        <taxon>Chlorophyta</taxon>
        <taxon>core chlorophytes</taxon>
        <taxon>Chlorophyceae</taxon>
        <taxon>CS clade</taxon>
        <taxon>Sphaeropleales</taxon>
        <taxon>Scenedesmaceae</taxon>
        <taxon>Tetradesmus</taxon>
    </lineage>
</organism>
<evidence type="ECO:0000259" key="6">
    <source>
        <dbReference type="PROSITE" id="PS50222"/>
    </source>
</evidence>
<proteinExistence type="predicted"/>
<feature type="region of interest" description="Disordered" evidence="5">
    <location>
        <begin position="936"/>
        <end position="1017"/>
    </location>
</feature>
<keyword evidence="1 4" id="KW-0853">WD repeat</keyword>
<dbReference type="InterPro" id="IPR036322">
    <property type="entry name" value="WD40_repeat_dom_sf"/>
</dbReference>
<dbReference type="InterPro" id="IPR019775">
    <property type="entry name" value="WD40_repeat_CS"/>
</dbReference>
<gene>
    <name evidence="7" type="ORF">BQ4739_LOCUS18724</name>
</gene>
<dbReference type="PROSITE" id="PS50222">
    <property type="entry name" value="EF_HAND_2"/>
    <property type="match status" value="2"/>
</dbReference>
<feature type="repeat" description="WD" evidence="4">
    <location>
        <begin position="475"/>
        <end position="509"/>
    </location>
</feature>
<dbReference type="SUPFAM" id="SSF50969">
    <property type="entry name" value="YVTN repeat-like/Quinoprotein amine dehydrogenase"/>
    <property type="match status" value="1"/>
</dbReference>
<dbReference type="PROSITE" id="PS50294">
    <property type="entry name" value="WD_REPEATS_REGION"/>
    <property type="match status" value="3"/>
</dbReference>
<feature type="repeat" description="WD" evidence="4">
    <location>
        <begin position="561"/>
        <end position="594"/>
    </location>
</feature>
<dbReference type="SMART" id="SM00320">
    <property type="entry name" value="WD40"/>
    <property type="match status" value="12"/>
</dbReference>
<evidence type="ECO:0000313" key="7">
    <source>
        <dbReference type="EMBL" id="SZX78441.1"/>
    </source>
</evidence>
<dbReference type="PROSITE" id="PS50082">
    <property type="entry name" value="WD_REPEATS_2"/>
    <property type="match status" value="3"/>
</dbReference>
<dbReference type="Pfam" id="PF11715">
    <property type="entry name" value="Beta-prop_Nup120_160"/>
    <property type="match status" value="1"/>
</dbReference>
<dbReference type="PROSITE" id="PS00678">
    <property type="entry name" value="WD_REPEATS_1"/>
    <property type="match status" value="2"/>
</dbReference>
<name>A0A383WM11_TETOB</name>
<dbReference type="InterPro" id="IPR011992">
    <property type="entry name" value="EF-hand-dom_pair"/>
</dbReference>
<dbReference type="InterPro" id="IPR011044">
    <property type="entry name" value="Quino_amine_DH_bsu"/>
</dbReference>
<feature type="compositionally biased region" description="Low complexity" evidence="5">
    <location>
        <begin position="966"/>
        <end position="991"/>
    </location>
</feature>
<protein>
    <recommendedName>
        <fullName evidence="6">EF-hand domain-containing protein</fullName>
    </recommendedName>
</protein>
<feature type="compositionally biased region" description="Low complexity" evidence="5">
    <location>
        <begin position="715"/>
        <end position="732"/>
    </location>
</feature>
<dbReference type="InterPro" id="IPR015943">
    <property type="entry name" value="WD40/YVTN_repeat-like_dom_sf"/>
</dbReference>
<reference evidence="7 8" key="1">
    <citation type="submission" date="2016-10" db="EMBL/GenBank/DDBJ databases">
        <authorList>
            <person name="Cai Z."/>
        </authorList>
    </citation>
    <scope>NUCLEOTIDE SEQUENCE [LARGE SCALE GENOMIC DNA]</scope>
</reference>
<evidence type="ECO:0000256" key="3">
    <source>
        <dbReference type="ARBA" id="ARBA00022837"/>
    </source>
</evidence>